<evidence type="ECO:0000259" key="7">
    <source>
        <dbReference type="PROSITE" id="PS50811"/>
    </source>
</evidence>
<comment type="subcellular location">
    <subcellularLocation>
        <location evidence="1">Nucleus</location>
    </subcellularLocation>
</comment>
<dbReference type="PANTHER" id="PTHR32096:SF146">
    <property type="entry name" value="WRKY TRANSCRIPTION FACTOR 19-RELATED"/>
    <property type="match status" value="1"/>
</dbReference>
<keyword evidence="3" id="KW-0238">DNA-binding</keyword>
<dbReference type="SUPFAM" id="SSF118290">
    <property type="entry name" value="WRKY DNA-binding domain"/>
    <property type="match status" value="1"/>
</dbReference>
<gene>
    <name evidence="8" type="ORF">IEQ34_008347</name>
</gene>
<dbReference type="AlphaFoldDB" id="A0AAV7GYX8"/>
<dbReference type="InterPro" id="IPR003657">
    <property type="entry name" value="WRKY_dom"/>
</dbReference>
<proteinExistence type="predicted"/>
<keyword evidence="2" id="KW-0805">Transcription regulation</keyword>
<dbReference type="PANTHER" id="PTHR32096">
    <property type="entry name" value="WRKY TRANSCRIPTION FACTOR 30-RELATED-RELATED"/>
    <property type="match status" value="1"/>
</dbReference>
<keyword evidence="9" id="KW-1185">Reference proteome</keyword>
<evidence type="ECO:0000256" key="6">
    <source>
        <dbReference type="SAM" id="MobiDB-lite"/>
    </source>
</evidence>
<evidence type="ECO:0000256" key="2">
    <source>
        <dbReference type="ARBA" id="ARBA00023015"/>
    </source>
</evidence>
<accession>A0AAV7GYX8</accession>
<evidence type="ECO:0000313" key="9">
    <source>
        <dbReference type="Proteomes" id="UP000775213"/>
    </source>
</evidence>
<comment type="caution">
    <text evidence="8">The sequence shown here is derived from an EMBL/GenBank/DDBJ whole genome shotgun (WGS) entry which is preliminary data.</text>
</comment>
<feature type="domain" description="WRKY" evidence="7">
    <location>
        <begin position="116"/>
        <end position="184"/>
    </location>
</feature>
<name>A0AAV7GYX8_DENCH</name>
<dbReference type="GO" id="GO:0005634">
    <property type="term" value="C:nucleus"/>
    <property type="evidence" value="ECO:0007669"/>
    <property type="project" value="UniProtKB-SubCell"/>
</dbReference>
<organism evidence="8 9">
    <name type="scientific">Dendrobium chrysotoxum</name>
    <name type="common">Orchid</name>
    <dbReference type="NCBI Taxonomy" id="161865"/>
    <lineage>
        <taxon>Eukaryota</taxon>
        <taxon>Viridiplantae</taxon>
        <taxon>Streptophyta</taxon>
        <taxon>Embryophyta</taxon>
        <taxon>Tracheophyta</taxon>
        <taxon>Spermatophyta</taxon>
        <taxon>Magnoliopsida</taxon>
        <taxon>Liliopsida</taxon>
        <taxon>Asparagales</taxon>
        <taxon>Orchidaceae</taxon>
        <taxon>Epidendroideae</taxon>
        <taxon>Malaxideae</taxon>
        <taxon>Dendrobiinae</taxon>
        <taxon>Dendrobium</taxon>
    </lineage>
</organism>
<evidence type="ECO:0000256" key="1">
    <source>
        <dbReference type="ARBA" id="ARBA00004123"/>
    </source>
</evidence>
<dbReference type="Pfam" id="PF03106">
    <property type="entry name" value="WRKY"/>
    <property type="match status" value="1"/>
</dbReference>
<dbReference type="GO" id="GO:0003700">
    <property type="term" value="F:DNA-binding transcription factor activity"/>
    <property type="evidence" value="ECO:0007669"/>
    <property type="project" value="InterPro"/>
</dbReference>
<dbReference type="Gene3D" id="2.20.25.80">
    <property type="entry name" value="WRKY domain"/>
    <property type="match status" value="1"/>
</dbReference>
<sequence>MGSSEAEGSSPPAIAPVIDELKKRRQSLATLATRLVVDPLELQTQKLHLEETMSTISKAIAILECVNSQQGHMAAQLEYSPSSDVTNKGSVGKRKIQSTRKAASRKRGNPYSWTRVTSTTIEDGHTWRKYGQKEIFSAKHPRSYFRCTYKYDQGCKATRQVQKSEEDPFLYVITYFGEHTCEGAKEKNPRCREPCVVSFESNKINDIKQEIAFSSFPSHKQENEEEVVSNLTSVDALPNCLEQPAMELHRSSITGLEPGWGDSFSGLNYSINSYDVEFMDLEDILSFELNEFFAW</sequence>
<dbReference type="Proteomes" id="UP000775213">
    <property type="component" value="Unassembled WGS sequence"/>
</dbReference>
<evidence type="ECO:0000256" key="5">
    <source>
        <dbReference type="ARBA" id="ARBA00023242"/>
    </source>
</evidence>
<reference evidence="8 9" key="1">
    <citation type="journal article" date="2021" name="Hortic Res">
        <title>Chromosome-scale assembly of the Dendrobium chrysotoxum genome enhances the understanding of orchid evolution.</title>
        <authorList>
            <person name="Zhang Y."/>
            <person name="Zhang G.Q."/>
            <person name="Zhang D."/>
            <person name="Liu X.D."/>
            <person name="Xu X.Y."/>
            <person name="Sun W.H."/>
            <person name="Yu X."/>
            <person name="Zhu X."/>
            <person name="Wang Z.W."/>
            <person name="Zhao X."/>
            <person name="Zhong W.Y."/>
            <person name="Chen H."/>
            <person name="Yin W.L."/>
            <person name="Huang T."/>
            <person name="Niu S.C."/>
            <person name="Liu Z.J."/>
        </authorList>
    </citation>
    <scope>NUCLEOTIDE SEQUENCE [LARGE SCALE GENOMIC DNA]</scope>
    <source>
        <strain evidence="8">Lindl</strain>
    </source>
</reference>
<dbReference type="InterPro" id="IPR044810">
    <property type="entry name" value="WRKY_plant"/>
</dbReference>
<feature type="compositionally biased region" description="Basic residues" evidence="6">
    <location>
        <begin position="91"/>
        <end position="108"/>
    </location>
</feature>
<keyword evidence="4" id="KW-0804">Transcription</keyword>
<feature type="compositionally biased region" description="Polar residues" evidence="6">
    <location>
        <begin position="79"/>
        <end position="89"/>
    </location>
</feature>
<dbReference type="PROSITE" id="PS50811">
    <property type="entry name" value="WRKY"/>
    <property type="match status" value="1"/>
</dbReference>
<evidence type="ECO:0000256" key="3">
    <source>
        <dbReference type="ARBA" id="ARBA00023125"/>
    </source>
</evidence>
<protein>
    <recommendedName>
        <fullName evidence="7">WRKY domain-containing protein</fullName>
    </recommendedName>
</protein>
<dbReference type="EMBL" id="JAGFBR010000009">
    <property type="protein sequence ID" value="KAH0460772.1"/>
    <property type="molecule type" value="Genomic_DNA"/>
</dbReference>
<keyword evidence="5" id="KW-0539">Nucleus</keyword>
<evidence type="ECO:0000313" key="8">
    <source>
        <dbReference type="EMBL" id="KAH0460772.1"/>
    </source>
</evidence>
<dbReference type="SMART" id="SM00774">
    <property type="entry name" value="WRKY"/>
    <property type="match status" value="1"/>
</dbReference>
<dbReference type="InterPro" id="IPR036576">
    <property type="entry name" value="WRKY_dom_sf"/>
</dbReference>
<evidence type="ECO:0000256" key="4">
    <source>
        <dbReference type="ARBA" id="ARBA00023163"/>
    </source>
</evidence>
<dbReference type="GO" id="GO:0000976">
    <property type="term" value="F:transcription cis-regulatory region binding"/>
    <property type="evidence" value="ECO:0007669"/>
    <property type="project" value="TreeGrafter"/>
</dbReference>
<feature type="region of interest" description="Disordered" evidence="6">
    <location>
        <begin position="79"/>
        <end position="110"/>
    </location>
</feature>